<dbReference type="InterPro" id="IPR036291">
    <property type="entry name" value="NAD(P)-bd_dom_sf"/>
</dbReference>
<dbReference type="InterPro" id="IPR013149">
    <property type="entry name" value="ADH-like_C"/>
</dbReference>
<dbReference type="InterPro" id="IPR000683">
    <property type="entry name" value="Gfo/Idh/MocA-like_OxRdtase_N"/>
</dbReference>
<dbReference type="EMBL" id="CP019962">
    <property type="protein sequence ID" value="ARD65234.1"/>
    <property type="molecule type" value="Genomic_DNA"/>
</dbReference>
<dbReference type="InterPro" id="IPR051450">
    <property type="entry name" value="Gfo/Idh/MocA_Oxidoreductases"/>
</dbReference>
<name>A0AAC9W2Q4_EUBLI</name>
<dbReference type="Pfam" id="PF22725">
    <property type="entry name" value="GFO_IDH_MocA_C3"/>
    <property type="match status" value="1"/>
</dbReference>
<evidence type="ECO:0000259" key="1">
    <source>
        <dbReference type="SMART" id="SM00829"/>
    </source>
</evidence>
<dbReference type="Proteomes" id="UP000192391">
    <property type="component" value="Chromosome"/>
</dbReference>
<dbReference type="SUPFAM" id="SSF55347">
    <property type="entry name" value="Glyceraldehyde-3-phosphate dehydrogenase-like, C-terminal domain"/>
    <property type="match status" value="1"/>
</dbReference>
<dbReference type="SMART" id="SM00829">
    <property type="entry name" value="PKS_ER"/>
    <property type="match status" value="1"/>
</dbReference>
<sequence length="706" mass="77834">MKQVFVNKGQIITREVPVKRVESGCVKVATSYSCISMGTELASVASSGKSILDRIKENPDLIKRGFKMIKEKGIGGTKGAIDNSFDKWIPLGYSASGIVTEVGEGVPGIYPGDRVACAGGNYATHSEEMIVPKNLIAKLPDSVSLRDASSVAIGCIAMQGIRRADVKLGEVVVVIGLGLIGQLTVQMLNAAGARVIASDVNSERIAETESLGVIHVVNSTKENLIDAVNSLTDGHGADSVIITAATNSSVPLKQAFNCCRKRGRVVLVGVVDLNIDRDDIYQKELEFFMSTSYGPGRYDSTYEEGGIDYPYHWVRFTENRNMQDYLRLIGEKKINLSYMFAEDVNVDDADAVYESLAEGQYRPLMQTFKYGEEKEEKKNTEISLKLTTNKSDKIRVALCGVGNFAKMFHLPNLDKIVDYEIYSIMSRDGGNATKAATDYHASKLTTDYNDILNDPNVDVIVITTRHNLHFQYVVDALKAGKTVFVEKPLCMNSEELAAIEETLKSTKGGLMVGYNRRFSPHAQKIKGYLTNRVNPMIINYVMNAGYIAPDAWVHGREGGGRIIGEGCHIIDLFNYFTDEIPVSVTVESITPKTKNIGKIDNCVITVKYDGGSIATLTYCANGNSKYPKEFCQIFCDNSTYVLNDYKETQIYSSRTETFTTKIADKGHYNELVEFAESIKSGKRFLIPLVSLLATSKITFIADENLR</sequence>
<dbReference type="PANTHER" id="PTHR43377">
    <property type="entry name" value="BILIVERDIN REDUCTASE A"/>
    <property type="match status" value="1"/>
</dbReference>
<dbReference type="Gene3D" id="3.90.180.10">
    <property type="entry name" value="Medium-chain alcohol dehydrogenases, catalytic domain"/>
    <property type="match status" value="1"/>
</dbReference>
<organism evidence="2 3">
    <name type="scientific">Eubacterium limosum</name>
    <dbReference type="NCBI Taxonomy" id="1736"/>
    <lineage>
        <taxon>Bacteria</taxon>
        <taxon>Bacillati</taxon>
        <taxon>Bacillota</taxon>
        <taxon>Clostridia</taxon>
        <taxon>Eubacteriales</taxon>
        <taxon>Eubacteriaceae</taxon>
        <taxon>Eubacterium</taxon>
    </lineage>
</organism>
<dbReference type="InterPro" id="IPR011032">
    <property type="entry name" value="GroES-like_sf"/>
</dbReference>
<dbReference type="AlphaFoldDB" id="A0AAC9W2Q4"/>
<feature type="domain" description="Enoyl reductase (ER)" evidence="1">
    <location>
        <begin position="9"/>
        <end position="361"/>
    </location>
</feature>
<dbReference type="CDD" id="cd08255">
    <property type="entry name" value="2-desacetyl-2-hydroxyethyl_bacteriochlorophyllide_like"/>
    <property type="match status" value="1"/>
</dbReference>
<evidence type="ECO:0000313" key="3">
    <source>
        <dbReference type="Proteomes" id="UP000192391"/>
    </source>
</evidence>
<dbReference type="Gene3D" id="3.30.360.10">
    <property type="entry name" value="Dihydrodipicolinate Reductase, domain 2"/>
    <property type="match status" value="1"/>
</dbReference>
<reference evidence="3" key="1">
    <citation type="journal article" date="2017" name="Sci. Rep.">
        <title>Determination of the Genome and Primary Transcriptome of Syngas Fermenting Eubacterium limosum ATCC 8486.</title>
        <authorList>
            <person name="Song Y."/>
            <person name="Shin J."/>
            <person name="Jeong Y."/>
            <person name="Jin S."/>
            <person name="Lee J.K."/>
            <person name="Kim D.R."/>
            <person name="Kim S.C."/>
            <person name="Cho S."/>
            <person name="Cho B.K."/>
        </authorList>
    </citation>
    <scope>NUCLEOTIDE SEQUENCE [LARGE SCALE GENOMIC DNA]</scope>
    <source>
        <strain evidence="3">ATCC 8486</strain>
    </source>
</reference>
<dbReference type="RefSeq" id="WP_038353737.1">
    <property type="nucleotide sequence ID" value="NZ_CP019962.1"/>
</dbReference>
<dbReference type="Gene3D" id="3.40.50.720">
    <property type="entry name" value="NAD(P)-binding Rossmann-like Domain"/>
    <property type="match status" value="2"/>
</dbReference>
<dbReference type="GO" id="GO:0000166">
    <property type="term" value="F:nucleotide binding"/>
    <property type="evidence" value="ECO:0007669"/>
    <property type="project" value="InterPro"/>
</dbReference>
<evidence type="ECO:0000313" key="2">
    <source>
        <dbReference type="EMBL" id="ARD65234.1"/>
    </source>
</evidence>
<dbReference type="InterPro" id="IPR055170">
    <property type="entry name" value="GFO_IDH_MocA-like_dom"/>
</dbReference>
<dbReference type="SUPFAM" id="SSF51735">
    <property type="entry name" value="NAD(P)-binding Rossmann-fold domains"/>
    <property type="match status" value="2"/>
</dbReference>
<gene>
    <name evidence="2" type="ORF">B2M23_06625</name>
</gene>
<dbReference type="InterPro" id="IPR020843">
    <property type="entry name" value="ER"/>
</dbReference>
<proteinExistence type="predicted"/>
<dbReference type="PANTHER" id="PTHR43377:SF1">
    <property type="entry name" value="BILIVERDIN REDUCTASE A"/>
    <property type="match status" value="1"/>
</dbReference>
<dbReference type="GO" id="GO:0016491">
    <property type="term" value="F:oxidoreductase activity"/>
    <property type="evidence" value="ECO:0007669"/>
    <property type="project" value="InterPro"/>
</dbReference>
<accession>A0AAC9W2Q4</accession>
<dbReference type="Pfam" id="PF01408">
    <property type="entry name" value="GFO_IDH_MocA"/>
    <property type="match status" value="1"/>
</dbReference>
<dbReference type="SUPFAM" id="SSF50129">
    <property type="entry name" value="GroES-like"/>
    <property type="match status" value="1"/>
</dbReference>
<protein>
    <recommendedName>
        <fullName evidence="1">Enoyl reductase (ER) domain-containing protein</fullName>
    </recommendedName>
</protein>
<dbReference type="Pfam" id="PF00107">
    <property type="entry name" value="ADH_zinc_N"/>
    <property type="match status" value="1"/>
</dbReference>
<dbReference type="KEGG" id="elim:B2M23_06625"/>